<evidence type="ECO:0000256" key="5">
    <source>
        <dbReference type="ARBA" id="ARBA00023163"/>
    </source>
</evidence>
<dbReference type="InterPro" id="IPR011006">
    <property type="entry name" value="CheY-like_superfamily"/>
</dbReference>
<dbReference type="InterPro" id="IPR039420">
    <property type="entry name" value="WalR-like"/>
</dbReference>
<dbReference type="GO" id="GO:0000976">
    <property type="term" value="F:transcription cis-regulatory region binding"/>
    <property type="evidence" value="ECO:0007669"/>
    <property type="project" value="TreeGrafter"/>
</dbReference>
<dbReference type="PANTHER" id="PTHR48111">
    <property type="entry name" value="REGULATOR OF RPOS"/>
    <property type="match status" value="1"/>
</dbReference>
<dbReference type="CDD" id="cd01949">
    <property type="entry name" value="GGDEF"/>
    <property type="match status" value="1"/>
</dbReference>
<evidence type="ECO:0000259" key="7">
    <source>
        <dbReference type="PROSITE" id="PS50110"/>
    </source>
</evidence>
<evidence type="ECO:0000256" key="1">
    <source>
        <dbReference type="ARBA" id="ARBA00022553"/>
    </source>
</evidence>
<dbReference type="Gene3D" id="3.40.50.2300">
    <property type="match status" value="1"/>
</dbReference>
<name>A0A9Q9IGB2_9ACTN</name>
<dbReference type="PANTHER" id="PTHR48111:SF4">
    <property type="entry name" value="DNA-BINDING DUAL TRANSCRIPTIONAL REGULATOR OMPR"/>
    <property type="match status" value="1"/>
</dbReference>
<dbReference type="RefSeq" id="WP_033356854.1">
    <property type="nucleotide sequence ID" value="NZ_CP073767.1"/>
</dbReference>
<evidence type="ECO:0000313" key="10">
    <source>
        <dbReference type="Proteomes" id="UP001058003"/>
    </source>
</evidence>
<keyword evidence="1 6" id="KW-0597">Phosphoprotein</keyword>
<evidence type="ECO:0000256" key="3">
    <source>
        <dbReference type="ARBA" id="ARBA00023015"/>
    </source>
</evidence>
<feature type="domain" description="GGDEF" evidence="8">
    <location>
        <begin position="155"/>
        <end position="312"/>
    </location>
</feature>
<dbReference type="PROSITE" id="PS50110">
    <property type="entry name" value="RESPONSE_REGULATORY"/>
    <property type="match status" value="1"/>
</dbReference>
<keyword evidence="5" id="KW-0804">Transcription</keyword>
<dbReference type="PROSITE" id="PS50887">
    <property type="entry name" value="GGDEF"/>
    <property type="match status" value="1"/>
</dbReference>
<organism evidence="9 10">
    <name type="scientific">Dactylosporangium aurantiacum</name>
    <dbReference type="NCBI Taxonomy" id="35754"/>
    <lineage>
        <taxon>Bacteria</taxon>
        <taxon>Bacillati</taxon>
        <taxon>Actinomycetota</taxon>
        <taxon>Actinomycetes</taxon>
        <taxon>Micromonosporales</taxon>
        <taxon>Micromonosporaceae</taxon>
        <taxon>Dactylosporangium</taxon>
    </lineage>
</organism>
<dbReference type="SUPFAM" id="SSF52172">
    <property type="entry name" value="CheY-like"/>
    <property type="match status" value="1"/>
</dbReference>
<dbReference type="SMART" id="SM00448">
    <property type="entry name" value="REC"/>
    <property type="match status" value="1"/>
</dbReference>
<keyword evidence="3" id="KW-0805">Transcription regulation</keyword>
<evidence type="ECO:0000313" key="9">
    <source>
        <dbReference type="EMBL" id="UWZ52864.1"/>
    </source>
</evidence>
<dbReference type="NCBIfam" id="TIGR00254">
    <property type="entry name" value="GGDEF"/>
    <property type="match status" value="1"/>
</dbReference>
<dbReference type="Gene3D" id="6.10.250.690">
    <property type="match status" value="1"/>
</dbReference>
<dbReference type="Proteomes" id="UP001058003">
    <property type="component" value="Chromosome"/>
</dbReference>
<evidence type="ECO:0000256" key="2">
    <source>
        <dbReference type="ARBA" id="ARBA00023012"/>
    </source>
</evidence>
<accession>A0A9Q9IGB2</accession>
<dbReference type="SMART" id="SM00267">
    <property type="entry name" value="GGDEF"/>
    <property type="match status" value="1"/>
</dbReference>
<keyword evidence="10" id="KW-1185">Reference proteome</keyword>
<dbReference type="InterPro" id="IPR043128">
    <property type="entry name" value="Rev_trsase/Diguanyl_cyclase"/>
</dbReference>
<dbReference type="SUPFAM" id="SSF55073">
    <property type="entry name" value="Nucleotide cyclase"/>
    <property type="match status" value="1"/>
</dbReference>
<keyword evidence="4" id="KW-0238">DNA-binding</keyword>
<evidence type="ECO:0000259" key="8">
    <source>
        <dbReference type="PROSITE" id="PS50887"/>
    </source>
</evidence>
<dbReference type="InterPro" id="IPR029787">
    <property type="entry name" value="Nucleotide_cyclase"/>
</dbReference>
<dbReference type="GO" id="GO:0006355">
    <property type="term" value="P:regulation of DNA-templated transcription"/>
    <property type="evidence" value="ECO:0007669"/>
    <property type="project" value="TreeGrafter"/>
</dbReference>
<keyword evidence="2" id="KW-0902">Two-component regulatory system</keyword>
<dbReference type="GO" id="GO:0000156">
    <property type="term" value="F:phosphorelay response regulator activity"/>
    <property type="evidence" value="ECO:0007669"/>
    <property type="project" value="TreeGrafter"/>
</dbReference>
<feature type="domain" description="Response regulatory" evidence="7">
    <location>
        <begin position="6"/>
        <end position="122"/>
    </location>
</feature>
<evidence type="ECO:0000256" key="6">
    <source>
        <dbReference type="PROSITE-ProRule" id="PRU00169"/>
    </source>
</evidence>
<dbReference type="OrthoDB" id="3197131at2"/>
<dbReference type="CDD" id="cd17574">
    <property type="entry name" value="REC_OmpR"/>
    <property type="match status" value="1"/>
</dbReference>
<dbReference type="EMBL" id="CP073767">
    <property type="protein sequence ID" value="UWZ52864.1"/>
    <property type="molecule type" value="Genomic_DNA"/>
</dbReference>
<dbReference type="AlphaFoldDB" id="A0A9Q9IGB2"/>
<proteinExistence type="predicted"/>
<dbReference type="InterPro" id="IPR000160">
    <property type="entry name" value="GGDEF_dom"/>
</dbReference>
<dbReference type="GO" id="GO:0032993">
    <property type="term" value="C:protein-DNA complex"/>
    <property type="evidence" value="ECO:0007669"/>
    <property type="project" value="TreeGrafter"/>
</dbReference>
<dbReference type="GO" id="GO:0005829">
    <property type="term" value="C:cytosol"/>
    <property type="evidence" value="ECO:0007669"/>
    <property type="project" value="TreeGrafter"/>
</dbReference>
<dbReference type="KEGG" id="daur:Daura_40655"/>
<dbReference type="Pfam" id="PF00072">
    <property type="entry name" value="Response_reg"/>
    <property type="match status" value="1"/>
</dbReference>
<evidence type="ECO:0000256" key="4">
    <source>
        <dbReference type="ARBA" id="ARBA00023125"/>
    </source>
</evidence>
<gene>
    <name evidence="9" type="ORF">Daura_40655</name>
</gene>
<sequence>MGEPDTILVVDDDVDIARFIEVNLKLEGYRVLLAHDGATALQLVEEHMPALAVVDWMMPQLDGLELTRRLRADPMTAPIPVILLTARGQTADKVIGLQAGADDYLVKPFDTLELVARVRSTLRRNQENREVSPLTGLPGNSRILREITDRARAGADYAVSHVDIDRFKAVNDVYGFARGDEFITALARALHRAVVEVGLPPAFLGHIGGDDFLVVCSPEQLKPLHTKAILEFQAASDALYDPADAERGFVEVVQRNGEVQQANLVTLSIGVAIGQTGATGQLTDPREVISIATDMKSVAKKHNGNYVAVDRRSAVHL</sequence>
<feature type="modified residue" description="4-aspartylphosphate" evidence="6">
    <location>
        <position position="55"/>
    </location>
</feature>
<dbReference type="FunFam" id="3.40.50.2300:FF:000001">
    <property type="entry name" value="DNA-binding response regulator PhoB"/>
    <property type="match status" value="1"/>
</dbReference>
<dbReference type="Gene3D" id="3.30.70.270">
    <property type="match status" value="1"/>
</dbReference>
<dbReference type="InterPro" id="IPR001789">
    <property type="entry name" value="Sig_transdc_resp-reg_receiver"/>
</dbReference>
<protein>
    <submittedName>
        <fullName evidence="9">Response regulator</fullName>
    </submittedName>
</protein>
<reference evidence="9" key="1">
    <citation type="submission" date="2021-04" db="EMBL/GenBank/DDBJ databases">
        <title>Dactylosporangium aurantiacum NRRL B-8018 full assembly.</title>
        <authorList>
            <person name="Hartkoorn R.C."/>
            <person name="Beaudoing E."/>
            <person name="Hot D."/>
        </authorList>
    </citation>
    <scope>NUCLEOTIDE SEQUENCE</scope>
    <source>
        <strain evidence="9">NRRL B-8018</strain>
    </source>
</reference>
<dbReference type="Pfam" id="PF00990">
    <property type="entry name" value="GGDEF"/>
    <property type="match status" value="1"/>
</dbReference>